<evidence type="ECO:0000256" key="1">
    <source>
        <dbReference type="SAM" id="MobiDB-lite"/>
    </source>
</evidence>
<evidence type="ECO:0000313" key="2">
    <source>
        <dbReference type="EMBL" id="MBB4987089.1"/>
    </source>
</evidence>
<dbReference type="EMBL" id="JACHJY010000017">
    <property type="protein sequence ID" value="MBB4987089.1"/>
    <property type="molecule type" value="Genomic_DNA"/>
</dbReference>
<organism evidence="2 3">
    <name type="scientific">Streptomyces nymphaeiformis</name>
    <dbReference type="NCBI Taxonomy" id="2663842"/>
    <lineage>
        <taxon>Bacteria</taxon>
        <taxon>Bacillati</taxon>
        <taxon>Actinomycetota</taxon>
        <taxon>Actinomycetes</taxon>
        <taxon>Kitasatosporales</taxon>
        <taxon>Streptomycetaceae</taxon>
        <taxon>Streptomyces</taxon>
    </lineage>
</organism>
<feature type="region of interest" description="Disordered" evidence="1">
    <location>
        <begin position="657"/>
        <end position="677"/>
    </location>
</feature>
<gene>
    <name evidence="2" type="ORF">GGE06_008061</name>
</gene>
<proteinExistence type="predicted"/>
<sequence length="1388" mass="150648">MTDIRIDTSNLTFTHFCIPEHSSRYIDGIDAPTIALEPGSYGFKQVLDQSAIFHFKVTRDGHIDYDLSNDQFLDGRGTHTLGVRGFSITFDATALSHGLFPLVAGPRVLTWKHRHPLILAPAAGYGFQSATNTDADFRFGIDVDGQITIDRRYARFARATARTPTTDPTLTIDGYKITVDARSLSHGLFPKELMDTPGMLARGRPHELTYIPAAGYGFQSATNTDADFRFGIDVDGQITIDRRYARFARATARTPTTDPTLTIDGYKITVDARTLPHDLVPASMFDSEIVLSREHLNELTLIPARYDFMAPTEPATELTFGLDADGTIDVLHAPPGATIASRPAMLLLIRPDDLVVLGIDWSGFQLEGSRLTAVSEPALVTVLFPPQHMAEEVTGNDLARARLSGTSQVVYRVAVGTVIDLTVDGFLEVLGRAKVQEQSAIELPWGLLLSPAAAATSDHPAQALQSDPAADVGLWRTRLSAGQVRPADARPDISLGFRTPVNSPERMQIVAESQRKLPEAQRLELTALGGALTARGDWDTFQWEQNVAVGRDQRVRFETEGVLYPLGHRAVFTVLTERGIGDGPAALRQRMTLAVIEPVRSSTGDNPVHRKFPFDTFELATLWYDNLPEPNWHPYPRPVPMLAEVRDELAGLRSRSDGLAAQADTEGHRVRRPEELGISEVSELSAAQLELAPKKQLREDDEANQVAANTIVNKMNAIQARITQLQLTDPESPQITDLQAQSSELSDELHTIPLLPHPVYFQLVQDTNRLQADVNRLSAKVDNECRRFRDVNELAVDGFGPAIDFVALQPQIVDAQAHVTDLEKLAVPTPHLFFTLPDQYLVRGRGRAGDVAFELPLIFVEDFTLEPTPDLPGVHSLTDACVAKLLRETYQQAIVPLPGVRIDLVRAPDPKPADVHDVYELTIVGTAFDGGFHPQIDRLTAALPALRTLLGDPDKLVPLKFSNSFLNLGAAESLPLLFEDGSSYPADFTGRAGALVTPSFSADAISRLCGPVAKAGLLKNEAGKLSAAQVFGNTARILGFPLKDLAPNLDAPPEITLVPPNSAKMTWYNVVLENLPPFKAGPMTRLNLTVERSPDHLTTSCVINDFTLQLGLLEVGIGSMTYTQKDDRPPRLEVDGVTLNVSGSLNLLKELFAKVQLGPVAPDIAVTPQQISVGYSLPIPEVTTVGFSLRNILFRLGVTIPLDGAPLTVQLAFASRANPFALNVLLFGGGGYVDLAITDNKVTRFEAALEFGASASIGIGIAKAEVHVLGGIRYELAAGGGTQLSGYLRFGGAVDILGLISVSLEVVITLTYTNTVESPNALIGRATLVVTIDLTFYSDSVTVDTGEYTISGDPASDHSRLLSPTDGAETGLAAWQEYRRAFRKAGQP</sequence>
<comment type="caution">
    <text evidence="2">The sequence shown here is derived from an EMBL/GenBank/DDBJ whole genome shotgun (WGS) entry which is preliminary data.</text>
</comment>
<keyword evidence="3" id="KW-1185">Reference proteome</keyword>
<evidence type="ECO:0000313" key="3">
    <source>
        <dbReference type="Proteomes" id="UP000582643"/>
    </source>
</evidence>
<reference evidence="2 3" key="1">
    <citation type="submission" date="2020-08" db="EMBL/GenBank/DDBJ databases">
        <title>Genomic Encyclopedia of Type Strains, Phase III (KMG-III): the genomes of soil and plant-associated and newly described type strains.</title>
        <authorList>
            <person name="Whitman W."/>
        </authorList>
    </citation>
    <scope>NUCLEOTIDE SEQUENCE [LARGE SCALE GENOMIC DNA]</scope>
    <source>
        <strain evidence="2 3">SFB5A</strain>
    </source>
</reference>
<feature type="compositionally biased region" description="Basic and acidic residues" evidence="1">
    <location>
        <begin position="665"/>
        <end position="675"/>
    </location>
</feature>
<protein>
    <submittedName>
        <fullName evidence="2">Uncharacterized protein</fullName>
    </submittedName>
</protein>
<dbReference type="Proteomes" id="UP000582643">
    <property type="component" value="Unassembled WGS sequence"/>
</dbReference>
<name>A0A7W7U8W7_9ACTN</name>
<accession>A0A7W7U8W7</accession>
<dbReference type="RefSeq" id="WP_184933081.1">
    <property type="nucleotide sequence ID" value="NZ_JACHJY010000017.1"/>
</dbReference>